<dbReference type="InterPro" id="IPR003594">
    <property type="entry name" value="HATPase_dom"/>
</dbReference>
<evidence type="ECO:0000256" key="2">
    <source>
        <dbReference type="ARBA" id="ARBA00012438"/>
    </source>
</evidence>
<dbReference type="RefSeq" id="WP_166378834.1">
    <property type="nucleotide sequence ID" value="NZ_BAAATT010000005.1"/>
</dbReference>
<keyword evidence="4" id="KW-0808">Transferase</keyword>
<keyword evidence="5" id="KW-0547">Nucleotide-binding</keyword>
<dbReference type="GO" id="GO:0046983">
    <property type="term" value="F:protein dimerization activity"/>
    <property type="evidence" value="ECO:0007669"/>
    <property type="project" value="InterPro"/>
</dbReference>
<dbReference type="AlphaFoldDB" id="A0A8J3PHB8"/>
<sequence length="394" mass="41148">MLTGRLATVTVGAAGFGAVLAAGESAGVAMVVGVAAAVAVDPLRRRGQRWLLRHTDPRRQLAAALTTRHLRQLMADTPYEPPSGNAGHLAQDTIRAAFDDPAAVLTLALPDGRGWVDVDDRPAPAPLEHHHGHVELVAGSGGQVIAYVLHGSASTAGLPGAAGVVDELRVLIERAVFGATVRDQAERIVHERARAERAALAERVRLERDLHDGVQGRLLALALQLQLARQTVADTATSELLQGSVRDLRIALDDLRSIAAGRAPDLLSTHGLATAVHDLASKLPHSVRVEVTAQRFAPATEAVAFFVIAEALTNAVKHADAGRIDARVTAERLAVRIEVSDDGRGGANPQGAGLQGIRARVRLAGGVLTVQERPGGGTVVRAELPHGPGEPAPA</sequence>
<keyword evidence="3" id="KW-0597">Phosphoprotein</keyword>
<organism evidence="11 12">
    <name type="scientific">Catellatospora methionotrophica</name>
    <dbReference type="NCBI Taxonomy" id="121620"/>
    <lineage>
        <taxon>Bacteria</taxon>
        <taxon>Bacillati</taxon>
        <taxon>Actinomycetota</taxon>
        <taxon>Actinomycetes</taxon>
        <taxon>Micromonosporales</taxon>
        <taxon>Micromonosporaceae</taxon>
        <taxon>Catellatospora</taxon>
    </lineage>
</organism>
<reference evidence="11" key="1">
    <citation type="submission" date="2021-01" db="EMBL/GenBank/DDBJ databases">
        <title>Whole genome shotgun sequence of Catellatospora methionotrophica NBRC 14553.</title>
        <authorList>
            <person name="Komaki H."/>
            <person name="Tamura T."/>
        </authorList>
    </citation>
    <scope>NUCLEOTIDE SEQUENCE</scope>
    <source>
        <strain evidence="11">NBRC 14553</strain>
    </source>
</reference>
<accession>A0A8J3PHB8</accession>
<dbReference type="PANTHER" id="PTHR24421:SF10">
    <property type="entry name" value="NITRATE_NITRITE SENSOR PROTEIN NARQ"/>
    <property type="match status" value="1"/>
</dbReference>
<evidence type="ECO:0000256" key="8">
    <source>
        <dbReference type="ARBA" id="ARBA00023012"/>
    </source>
</evidence>
<dbReference type="SMART" id="SM00387">
    <property type="entry name" value="HATPase_c"/>
    <property type="match status" value="1"/>
</dbReference>
<evidence type="ECO:0000313" key="11">
    <source>
        <dbReference type="EMBL" id="GIG16564.1"/>
    </source>
</evidence>
<evidence type="ECO:0000313" key="12">
    <source>
        <dbReference type="Proteomes" id="UP000660339"/>
    </source>
</evidence>
<gene>
    <name evidence="11" type="ORF">Cme02nite_48960</name>
</gene>
<evidence type="ECO:0000259" key="10">
    <source>
        <dbReference type="SMART" id="SM00387"/>
    </source>
</evidence>
<dbReference type="GO" id="GO:0016020">
    <property type="term" value="C:membrane"/>
    <property type="evidence" value="ECO:0007669"/>
    <property type="project" value="InterPro"/>
</dbReference>
<dbReference type="InterPro" id="IPR050482">
    <property type="entry name" value="Sensor_HK_TwoCompSys"/>
</dbReference>
<evidence type="ECO:0000256" key="5">
    <source>
        <dbReference type="ARBA" id="ARBA00022741"/>
    </source>
</evidence>
<dbReference type="CDD" id="cd16917">
    <property type="entry name" value="HATPase_UhpB-NarQ-NarX-like"/>
    <property type="match status" value="1"/>
</dbReference>
<keyword evidence="8" id="KW-0902">Two-component regulatory system</keyword>
<evidence type="ECO:0000256" key="9">
    <source>
        <dbReference type="SAM" id="MobiDB-lite"/>
    </source>
</evidence>
<evidence type="ECO:0000256" key="7">
    <source>
        <dbReference type="ARBA" id="ARBA00022840"/>
    </source>
</evidence>
<dbReference type="InterPro" id="IPR011712">
    <property type="entry name" value="Sig_transdc_His_kin_sub3_dim/P"/>
</dbReference>
<dbReference type="Gene3D" id="1.20.5.1930">
    <property type="match status" value="1"/>
</dbReference>
<dbReference type="GO" id="GO:0005524">
    <property type="term" value="F:ATP binding"/>
    <property type="evidence" value="ECO:0007669"/>
    <property type="project" value="UniProtKB-KW"/>
</dbReference>
<keyword evidence="12" id="KW-1185">Reference proteome</keyword>
<dbReference type="Gene3D" id="3.30.565.10">
    <property type="entry name" value="Histidine kinase-like ATPase, C-terminal domain"/>
    <property type="match status" value="1"/>
</dbReference>
<name>A0A8J3PHB8_9ACTN</name>
<comment type="caution">
    <text evidence="11">The sequence shown here is derived from an EMBL/GenBank/DDBJ whole genome shotgun (WGS) entry which is preliminary data.</text>
</comment>
<dbReference type="EC" id="2.7.13.3" evidence="2"/>
<evidence type="ECO:0000256" key="1">
    <source>
        <dbReference type="ARBA" id="ARBA00000085"/>
    </source>
</evidence>
<protein>
    <recommendedName>
        <fullName evidence="2">histidine kinase</fullName>
        <ecNumber evidence="2">2.7.13.3</ecNumber>
    </recommendedName>
</protein>
<dbReference type="GO" id="GO:0000155">
    <property type="term" value="F:phosphorelay sensor kinase activity"/>
    <property type="evidence" value="ECO:0007669"/>
    <property type="project" value="InterPro"/>
</dbReference>
<evidence type="ECO:0000256" key="3">
    <source>
        <dbReference type="ARBA" id="ARBA00022553"/>
    </source>
</evidence>
<dbReference type="Pfam" id="PF02518">
    <property type="entry name" value="HATPase_c"/>
    <property type="match status" value="1"/>
</dbReference>
<comment type="catalytic activity">
    <reaction evidence="1">
        <text>ATP + protein L-histidine = ADP + protein N-phospho-L-histidine.</text>
        <dbReference type="EC" id="2.7.13.3"/>
    </reaction>
</comment>
<feature type="domain" description="Histidine kinase/HSP90-like ATPase" evidence="10">
    <location>
        <begin position="299"/>
        <end position="388"/>
    </location>
</feature>
<dbReference type="EMBL" id="BONJ01000028">
    <property type="protein sequence ID" value="GIG16564.1"/>
    <property type="molecule type" value="Genomic_DNA"/>
</dbReference>
<dbReference type="PANTHER" id="PTHR24421">
    <property type="entry name" value="NITRATE/NITRITE SENSOR PROTEIN NARX-RELATED"/>
    <property type="match status" value="1"/>
</dbReference>
<feature type="region of interest" description="Disordered" evidence="9">
    <location>
        <begin position="375"/>
        <end position="394"/>
    </location>
</feature>
<dbReference type="Pfam" id="PF07730">
    <property type="entry name" value="HisKA_3"/>
    <property type="match status" value="1"/>
</dbReference>
<keyword evidence="7" id="KW-0067">ATP-binding</keyword>
<evidence type="ECO:0000256" key="4">
    <source>
        <dbReference type="ARBA" id="ARBA00022679"/>
    </source>
</evidence>
<proteinExistence type="predicted"/>
<dbReference type="InterPro" id="IPR036890">
    <property type="entry name" value="HATPase_C_sf"/>
</dbReference>
<evidence type="ECO:0000256" key="6">
    <source>
        <dbReference type="ARBA" id="ARBA00022777"/>
    </source>
</evidence>
<dbReference type="Proteomes" id="UP000660339">
    <property type="component" value="Unassembled WGS sequence"/>
</dbReference>
<keyword evidence="6" id="KW-0418">Kinase</keyword>
<dbReference type="SUPFAM" id="SSF55874">
    <property type="entry name" value="ATPase domain of HSP90 chaperone/DNA topoisomerase II/histidine kinase"/>
    <property type="match status" value="1"/>
</dbReference>